<dbReference type="GO" id="GO:0010411">
    <property type="term" value="P:xyloglucan metabolic process"/>
    <property type="evidence" value="ECO:0007669"/>
    <property type="project" value="TreeGrafter"/>
</dbReference>
<reference evidence="4" key="1">
    <citation type="journal article" date="2012" name="J. Bacteriol.">
        <title>Genome sequences of type strains of seven species of the marine bacterium Pseudoalteromonas.</title>
        <authorList>
            <person name="Xie B.B."/>
            <person name="Shu Y.L."/>
            <person name="Qin Q.L."/>
            <person name="Rong J.C."/>
            <person name="Zhang X.Y."/>
            <person name="Chen X.L."/>
            <person name="Shi M."/>
            <person name="He H.L."/>
            <person name="Zhou B.C."/>
            <person name="Zhang Y.Z."/>
        </authorList>
    </citation>
    <scope>NUCLEOTIDE SEQUENCE</scope>
    <source>
        <strain evidence="4">DSM 8771</strain>
    </source>
</reference>
<organism evidence="4 5">
    <name type="scientific">Pseudoalteromonas citrea</name>
    <dbReference type="NCBI Taxonomy" id="43655"/>
    <lineage>
        <taxon>Bacteria</taxon>
        <taxon>Pseudomonadati</taxon>
        <taxon>Pseudomonadota</taxon>
        <taxon>Gammaproteobacteria</taxon>
        <taxon>Alteromonadales</taxon>
        <taxon>Pseudoalteromonadaceae</taxon>
        <taxon>Pseudoalteromonas</taxon>
    </lineage>
</organism>
<dbReference type="Gene3D" id="1.20.58.70">
    <property type="match status" value="1"/>
</dbReference>
<dbReference type="PANTHER" id="PTHR43739:SF5">
    <property type="entry name" value="EXO-ALPHA-SIALIDASE"/>
    <property type="match status" value="1"/>
</dbReference>
<reference evidence="4" key="2">
    <citation type="submission" date="2015-03" db="EMBL/GenBank/DDBJ databases">
        <title>Genome sequence of Pseudoalteromonas citrea.</title>
        <authorList>
            <person name="Xie B.-B."/>
            <person name="Rong J.-C."/>
            <person name="Qin Q.-L."/>
            <person name="Zhang Y.-Z."/>
        </authorList>
    </citation>
    <scope>NUCLEOTIDE SEQUENCE</scope>
    <source>
        <strain evidence="4">DSM 8771</strain>
    </source>
</reference>
<evidence type="ECO:0000313" key="4">
    <source>
        <dbReference type="EMBL" id="KAF7773845.1"/>
    </source>
</evidence>
<dbReference type="Gene3D" id="2.130.10.10">
    <property type="entry name" value="YVTN repeat-like/Quinoprotein amine dehydrogenase"/>
    <property type="match status" value="4"/>
</dbReference>
<feature type="domain" description="Sortilin N-terminal" evidence="3">
    <location>
        <begin position="144"/>
        <end position="270"/>
    </location>
</feature>
<dbReference type="Pfam" id="PF15902">
    <property type="entry name" value="Sortilin-Vps10"/>
    <property type="match status" value="2"/>
</dbReference>
<dbReference type="SUPFAM" id="SSF50939">
    <property type="entry name" value="Sialidases"/>
    <property type="match status" value="2"/>
</dbReference>
<dbReference type="AlphaFoldDB" id="A0AAD4FSV3"/>
<dbReference type="PANTHER" id="PTHR43739">
    <property type="entry name" value="XYLOGLUCANASE (EUROFUNG)"/>
    <property type="match status" value="1"/>
</dbReference>
<feature type="signal peptide" evidence="2">
    <location>
        <begin position="1"/>
        <end position="36"/>
    </location>
</feature>
<accession>A0AAD4FSV3</accession>
<evidence type="ECO:0000259" key="3">
    <source>
        <dbReference type="Pfam" id="PF15902"/>
    </source>
</evidence>
<dbReference type="InterPro" id="IPR036278">
    <property type="entry name" value="Sialidase_sf"/>
</dbReference>
<feature type="chain" id="PRO_5042211690" description="Sortilin N-terminal domain-containing protein" evidence="2">
    <location>
        <begin position="37"/>
        <end position="1104"/>
    </location>
</feature>
<evidence type="ECO:0000256" key="1">
    <source>
        <dbReference type="ARBA" id="ARBA00022737"/>
    </source>
</evidence>
<dbReference type="CDD" id="cd15482">
    <property type="entry name" value="Sialidase_non-viral"/>
    <property type="match status" value="1"/>
</dbReference>
<evidence type="ECO:0000256" key="2">
    <source>
        <dbReference type="SAM" id="SignalP"/>
    </source>
</evidence>
<dbReference type="Proteomes" id="UP000016487">
    <property type="component" value="Unassembled WGS sequence"/>
</dbReference>
<dbReference type="EMBL" id="AHBZ03000014">
    <property type="protein sequence ID" value="KAF7773845.1"/>
    <property type="molecule type" value="Genomic_DNA"/>
</dbReference>
<dbReference type="InterPro" id="IPR015943">
    <property type="entry name" value="WD40/YVTN_repeat-like_dom_sf"/>
</dbReference>
<evidence type="ECO:0000313" key="5">
    <source>
        <dbReference type="Proteomes" id="UP000016487"/>
    </source>
</evidence>
<comment type="caution">
    <text evidence="4">The sequence shown here is derived from an EMBL/GenBank/DDBJ whole genome shotgun (WGS) entry which is preliminary data.</text>
</comment>
<proteinExistence type="predicted"/>
<dbReference type="InterPro" id="IPR052025">
    <property type="entry name" value="Xyloglucanase_GH74"/>
</dbReference>
<name>A0AAD4FSV3_9GAMM</name>
<keyword evidence="2" id="KW-0732">Signal</keyword>
<gene>
    <name evidence="4" type="ORF">PCIT_a0179</name>
</gene>
<sequence>MFVSDIIKTDFGVKMKTLAKTALAVSLALASAHVFAENNEQEKSIFSSKTFEAMKLRNIGPAYMSGRIADIEVDKNNPSTWYSAVGSGGVWKTVNAGTTWTPIFDKQAVYSTGDVTIDPSNSNIIWVGTGENNGGRHISFGDGVYKSLDGGKTWKNMGLKSSERISDIIVHPTDSKTVWVSAQGPLWTSGGERGLYKTTDGGETWKQVLKPENEWTGVTSLLIDPRNPKKLYAATWSRQRTVASYVGTGPGAGIHTSDDGGETWQELKTGLPAGNMGKIGMAISPTNPDVLYATIETDNRKGGFYRSQNQGASWSKESDEVGGGTGPHYYQEIFADPHQFDRVYIASNYSKVSNDGGKTWTPISTKRKHVDDHAFAFHPTDPDFVLIGSDGGIYMSHDRMANWRFMANLPLTQFYKVAPDDAEPFYTVYAGAQDNSTQGGPSRTARDEGIKNKDWFLTLGGDGHQPAVEPGNPDIMYSQWQQGNLTRHDLKTREGVYIKPQPRPGEPAERFNWDAPINVSSHDAKRLYFASQRVWRSDDRGDSWEPISGDLTKNGNRMHMPMMGRTWSVEAGWDIYAMSEYHTIANFTESPVNEDILWAGTDDGLIQVTTNGGKNWKKIDLSNVDGVPAAAYVNDIRADLFDDKTVYVALDNHKYGDFKPYLIKSTDLGKSWQSLADTLPEKHLVWRIVQDHVKKDLMFIGTEFGIFFTVDGGKKWTELDGGIPTIATRDVKIQRRENDLVAGTFGRGIYILDDYAPLRKLTEQSMEQDALLIAPSRPVKWFQLDGNHANTDGDDRFSAKNPEHGATLTYFLKESLLTAKETRQEAEKEMVKEKNYPKYPDWKDIEKENQEAKPMVYLEIRDASGEFVNRVSGKAKKGLHRVTWDMTYASGKAVTGAESSGWSPFNAGLMAIPGKYTATLHKRVNGVVSQLASPVEFELKPIIDSAFSTATNKEVLAFGKQISEAQKQITAVNAVLNELKKTMKTLRTAIDRTPGNIESLETRYADIQREANEIHFDLNGLNSRNRMGTKPANISSRLGYAMTAAWSSYGPTQQHKEQFSYATKRLDSVSKRVKELQESSVPDLQKSVIDAGGPWTTGAPLITR</sequence>
<feature type="domain" description="Sortilin N-terminal" evidence="3">
    <location>
        <begin position="304"/>
        <end position="408"/>
    </location>
</feature>
<dbReference type="InterPro" id="IPR031778">
    <property type="entry name" value="Sortilin_N"/>
</dbReference>
<keyword evidence="1" id="KW-0677">Repeat</keyword>
<dbReference type="Gene3D" id="2.60.40.4070">
    <property type="match status" value="1"/>
</dbReference>
<protein>
    <recommendedName>
        <fullName evidence="3">Sortilin N-terminal domain-containing protein</fullName>
    </recommendedName>
</protein>